<dbReference type="Proteomes" id="UP000827721">
    <property type="component" value="Unassembled WGS sequence"/>
</dbReference>
<feature type="region of interest" description="Disordered" evidence="2">
    <location>
        <begin position="1"/>
        <end position="21"/>
    </location>
</feature>
<accession>A0ABQ8H0E1</accession>
<protein>
    <submittedName>
        <fullName evidence="3">Uncharacterized protein</fullName>
    </submittedName>
</protein>
<evidence type="ECO:0000256" key="1">
    <source>
        <dbReference type="SAM" id="Coils"/>
    </source>
</evidence>
<proteinExistence type="predicted"/>
<reference evidence="3 4" key="1">
    <citation type="submission" date="2021-02" db="EMBL/GenBank/DDBJ databases">
        <title>Plant Genome Project.</title>
        <authorList>
            <person name="Zhang R.-G."/>
        </authorList>
    </citation>
    <scope>NUCLEOTIDE SEQUENCE [LARGE SCALE GENOMIC DNA]</scope>
    <source>
        <tissue evidence="3">Leaves</tissue>
    </source>
</reference>
<keyword evidence="1" id="KW-0175">Coiled coil</keyword>
<evidence type="ECO:0000313" key="3">
    <source>
        <dbReference type="EMBL" id="KAH7534689.1"/>
    </source>
</evidence>
<feature type="compositionally biased region" description="Basic and acidic residues" evidence="2">
    <location>
        <begin position="94"/>
        <end position="111"/>
    </location>
</feature>
<organism evidence="3 4">
    <name type="scientific">Xanthoceras sorbifolium</name>
    <dbReference type="NCBI Taxonomy" id="99658"/>
    <lineage>
        <taxon>Eukaryota</taxon>
        <taxon>Viridiplantae</taxon>
        <taxon>Streptophyta</taxon>
        <taxon>Embryophyta</taxon>
        <taxon>Tracheophyta</taxon>
        <taxon>Spermatophyta</taxon>
        <taxon>Magnoliopsida</taxon>
        <taxon>eudicotyledons</taxon>
        <taxon>Gunneridae</taxon>
        <taxon>Pentapetalae</taxon>
        <taxon>rosids</taxon>
        <taxon>malvids</taxon>
        <taxon>Sapindales</taxon>
        <taxon>Sapindaceae</taxon>
        <taxon>Xanthoceroideae</taxon>
        <taxon>Xanthoceras</taxon>
    </lineage>
</organism>
<dbReference type="EMBL" id="JAFEMO010000019">
    <property type="protein sequence ID" value="KAH7534689.1"/>
    <property type="molecule type" value="Genomic_DNA"/>
</dbReference>
<feature type="region of interest" description="Disordered" evidence="2">
    <location>
        <begin position="65"/>
        <end position="111"/>
    </location>
</feature>
<sequence>MTTAGNEEPQDSQTNHENLGYGKLQLLDNQLKEIQVQLRENNEEIKRLRETVKRSWKRLSTVVHAVSSIQQPGLSPETPPKKNNKRKKPADSSSPRKNEKIADPERPCPDY</sequence>
<name>A0ABQ8H0E1_9ROSI</name>
<evidence type="ECO:0000256" key="2">
    <source>
        <dbReference type="SAM" id="MobiDB-lite"/>
    </source>
</evidence>
<keyword evidence="4" id="KW-1185">Reference proteome</keyword>
<evidence type="ECO:0000313" key="4">
    <source>
        <dbReference type="Proteomes" id="UP000827721"/>
    </source>
</evidence>
<feature type="coiled-coil region" evidence="1">
    <location>
        <begin position="24"/>
        <end position="51"/>
    </location>
</feature>
<feature type="compositionally biased region" description="Polar residues" evidence="2">
    <location>
        <begin position="1"/>
        <end position="17"/>
    </location>
</feature>
<gene>
    <name evidence="3" type="ORF">JRO89_XSUnG0002900</name>
</gene>
<comment type="caution">
    <text evidence="3">The sequence shown here is derived from an EMBL/GenBank/DDBJ whole genome shotgun (WGS) entry which is preliminary data.</text>
</comment>